<feature type="region of interest" description="Disordered" evidence="1">
    <location>
        <begin position="156"/>
        <end position="191"/>
    </location>
</feature>
<evidence type="ECO:0000256" key="2">
    <source>
        <dbReference type="SAM" id="SignalP"/>
    </source>
</evidence>
<dbReference type="Proteomes" id="UP000008022">
    <property type="component" value="Unassembled WGS sequence"/>
</dbReference>
<organism evidence="3 4">
    <name type="scientific">Oryza rufipogon</name>
    <name type="common">Brownbeard rice</name>
    <name type="synonym">Asian wild rice</name>
    <dbReference type="NCBI Taxonomy" id="4529"/>
    <lineage>
        <taxon>Eukaryota</taxon>
        <taxon>Viridiplantae</taxon>
        <taxon>Streptophyta</taxon>
        <taxon>Embryophyta</taxon>
        <taxon>Tracheophyta</taxon>
        <taxon>Spermatophyta</taxon>
        <taxon>Magnoliopsida</taxon>
        <taxon>Liliopsida</taxon>
        <taxon>Poales</taxon>
        <taxon>Poaceae</taxon>
        <taxon>BOP clade</taxon>
        <taxon>Oryzoideae</taxon>
        <taxon>Oryzeae</taxon>
        <taxon>Oryzinae</taxon>
        <taxon>Oryza</taxon>
    </lineage>
</organism>
<evidence type="ECO:0000313" key="3">
    <source>
        <dbReference type="EnsemblPlants" id="ORUFI05G01270.1"/>
    </source>
</evidence>
<feature type="compositionally biased region" description="Basic and acidic residues" evidence="1">
    <location>
        <begin position="172"/>
        <end position="185"/>
    </location>
</feature>
<proteinExistence type="predicted"/>
<evidence type="ECO:0000313" key="4">
    <source>
        <dbReference type="Proteomes" id="UP000008022"/>
    </source>
</evidence>
<feature type="compositionally biased region" description="Pro residues" evidence="1">
    <location>
        <begin position="109"/>
        <end position="118"/>
    </location>
</feature>
<feature type="region of interest" description="Disordered" evidence="1">
    <location>
        <begin position="39"/>
        <end position="134"/>
    </location>
</feature>
<reference evidence="4" key="1">
    <citation type="submission" date="2013-06" db="EMBL/GenBank/DDBJ databases">
        <authorList>
            <person name="Zhao Q."/>
        </authorList>
    </citation>
    <scope>NUCLEOTIDE SEQUENCE</scope>
    <source>
        <strain evidence="4">cv. W1943</strain>
    </source>
</reference>
<dbReference type="EnsemblPlants" id="ORUFI05G01270.1">
    <property type="protein sequence ID" value="ORUFI05G01270.1"/>
    <property type="gene ID" value="ORUFI05G01270"/>
</dbReference>
<keyword evidence="2" id="KW-0732">Signal</keyword>
<evidence type="ECO:0000256" key="1">
    <source>
        <dbReference type="SAM" id="MobiDB-lite"/>
    </source>
</evidence>
<dbReference type="Gramene" id="ORUFI05G01270.1">
    <property type="protein sequence ID" value="ORUFI05G01270.1"/>
    <property type="gene ID" value="ORUFI05G01270"/>
</dbReference>
<reference evidence="3" key="2">
    <citation type="submission" date="2015-06" db="UniProtKB">
        <authorList>
            <consortium name="EnsemblPlants"/>
        </authorList>
    </citation>
    <scope>IDENTIFICATION</scope>
</reference>
<protein>
    <submittedName>
        <fullName evidence="3">Uncharacterized protein</fullName>
    </submittedName>
</protein>
<dbReference type="AlphaFoldDB" id="A0A0E0PGQ8"/>
<dbReference type="OMA" id="STNTGMK"/>
<accession>A0A0E0PGQ8</accession>
<feature type="chain" id="PRO_5002370018" evidence="2">
    <location>
        <begin position="30"/>
        <end position="191"/>
    </location>
</feature>
<sequence>MATRIWRRNTSPALLLLLLLAVTAAAAEARRAAVGMRQLKSASSSSQHDDPATSDDEGPVLFPSLTGTLPPSHLSGGSSGRASPLPVAGLAGGDEEVSFPAKPRGEVPPSGPSKPPPAVGLADDDEGVSFPAKPRGKALTLMEREWQEKELLLPRRSDDDDYTSTNTGMKRGLVELERDHRERKFGSGQWL</sequence>
<dbReference type="HOGENOM" id="CLU_1654887_0_0_1"/>
<keyword evidence="4" id="KW-1185">Reference proteome</keyword>
<feature type="signal peptide" evidence="2">
    <location>
        <begin position="1"/>
        <end position="29"/>
    </location>
</feature>
<name>A0A0E0PGQ8_ORYRU</name>